<comment type="caution">
    <text evidence="13">The sequence shown here is derived from an EMBL/GenBank/DDBJ whole genome shotgun (WGS) entry which is preliminary data.</text>
</comment>
<dbReference type="Pfam" id="PF00153">
    <property type="entry name" value="Mito_carr"/>
    <property type="match status" value="2"/>
</dbReference>
<evidence type="ECO:0000256" key="12">
    <source>
        <dbReference type="SAM" id="MobiDB-lite"/>
    </source>
</evidence>
<proteinExistence type="inferred from homology"/>
<dbReference type="PROSITE" id="PS50920">
    <property type="entry name" value="SOLCAR"/>
    <property type="match status" value="2"/>
</dbReference>
<dbReference type="InterPro" id="IPR018108">
    <property type="entry name" value="MCP_transmembrane"/>
</dbReference>
<keyword evidence="4 10" id="KW-0812">Transmembrane</keyword>
<evidence type="ECO:0000256" key="7">
    <source>
        <dbReference type="ARBA" id="ARBA00022989"/>
    </source>
</evidence>
<dbReference type="OrthoDB" id="2382881at2759"/>
<gene>
    <name evidence="13" type="ORF">B9Z19DRAFT_794492</name>
</gene>
<dbReference type="Gene3D" id="1.50.40.10">
    <property type="entry name" value="Mitochondrial carrier domain"/>
    <property type="match status" value="1"/>
</dbReference>
<accession>A0A2T6ZW67</accession>
<evidence type="ECO:0000256" key="1">
    <source>
        <dbReference type="ARBA" id="ARBA00004225"/>
    </source>
</evidence>
<dbReference type="InterPro" id="IPR023395">
    <property type="entry name" value="MCP_dom_sf"/>
</dbReference>
<sequence length="354" mass="38686">MPGERATLNPPGAVAKDEPAPISGGSGGGRGLVMRRPQRILTGSELFVKKYRTEVAASASSCVSTFIAFPLDSIKTRMQTYKFRNFWDCVAQTHKTEGTKGFWRGSLSPLASVTLVRTVSFSIYSKSKVTLSGILQPVFGKNAISPPNTSYKPLNPLYWFLSGAVAGGAITVIACPFEFTKLSSQIELLMARSRMGSMADPSRLAGYEPKGTFQSAKSIVQNRGFGGLYSGFHLHFIRDTLGTAMYFSFYEGGKQLFTSSSGTGPLAIATSGGLCGLLSWVLVSTVYPIDSAKSIYQRDILTHRPGEALPKRPFRFFNRRMYRGLGVSMARTCIVNSVFWSTYEFIKRKVDSVA</sequence>
<dbReference type="PANTHER" id="PTHR45624:SF9">
    <property type="entry name" value="CARRIER PROTEIN, PUTATIVE (AFU_ORTHOLOGUE AFUA_4G06390)-RELATED"/>
    <property type="match status" value="1"/>
</dbReference>
<keyword evidence="8" id="KW-0496">Mitochondrion</keyword>
<keyword evidence="7" id="KW-1133">Transmembrane helix</keyword>
<dbReference type="STRING" id="42251.A0A2T6ZW67"/>
<dbReference type="PANTHER" id="PTHR45624">
    <property type="entry name" value="MITOCHONDRIAL BASIC AMINO ACIDS TRANSPORTER-RELATED"/>
    <property type="match status" value="1"/>
</dbReference>
<feature type="region of interest" description="Disordered" evidence="12">
    <location>
        <begin position="1"/>
        <end position="30"/>
    </location>
</feature>
<reference evidence="13 14" key="1">
    <citation type="submission" date="2017-04" db="EMBL/GenBank/DDBJ databases">
        <title>Draft genome sequence of Tuber borchii Vittad., a whitish edible truffle.</title>
        <authorList>
            <consortium name="DOE Joint Genome Institute"/>
            <person name="Murat C."/>
            <person name="Kuo A."/>
            <person name="Barry K.W."/>
            <person name="Clum A."/>
            <person name="Dockter R.B."/>
            <person name="Fauchery L."/>
            <person name="Iotti M."/>
            <person name="Kohler A."/>
            <person name="Labutti K."/>
            <person name="Lindquist E.A."/>
            <person name="Lipzen A."/>
            <person name="Ohm R.A."/>
            <person name="Wang M."/>
            <person name="Grigoriev I.V."/>
            <person name="Zambonelli A."/>
            <person name="Martin F.M."/>
        </authorList>
    </citation>
    <scope>NUCLEOTIDE SEQUENCE [LARGE SCALE GENOMIC DNA]</scope>
    <source>
        <strain evidence="13 14">Tbo3840</strain>
    </source>
</reference>
<evidence type="ECO:0000313" key="13">
    <source>
        <dbReference type="EMBL" id="PUU79728.1"/>
    </source>
</evidence>
<keyword evidence="14" id="KW-1185">Reference proteome</keyword>
<keyword evidence="3 11" id="KW-0813">Transport</keyword>
<organism evidence="13 14">
    <name type="scientific">Tuber borchii</name>
    <name type="common">White truffle</name>
    <dbReference type="NCBI Taxonomy" id="42251"/>
    <lineage>
        <taxon>Eukaryota</taxon>
        <taxon>Fungi</taxon>
        <taxon>Dikarya</taxon>
        <taxon>Ascomycota</taxon>
        <taxon>Pezizomycotina</taxon>
        <taxon>Pezizomycetes</taxon>
        <taxon>Pezizales</taxon>
        <taxon>Tuberaceae</taxon>
        <taxon>Tuber</taxon>
    </lineage>
</organism>
<keyword evidence="6" id="KW-0999">Mitochondrion inner membrane</keyword>
<evidence type="ECO:0000256" key="5">
    <source>
        <dbReference type="ARBA" id="ARBA00022737"/>
    </source>
</evidence>
<evidence type="ECO:0000256" key="4">
    <source>
        <dbReference type="ARBA" id="ARBA00022692"/>
    </source>
</evidence>
<evidence type="ECO:0000256" key="9">
    <source>
        <dbReference type="ARBA" id="ARBA00023136"/>
    </source>
</evidence>
<dbReference type="AlphaFoldDB" id="A0A2T6ZW67"/>
<comment type="subcellular location">
    <subcellularLocation>
        <location evidence="1">Mitochondrion membrane</location>
        <topology evidence="1">Multi-pass membrane protein</topology>
    </subcellularLocation>
</comment>
<name>A0A2T6ZW67_TUBBO</name>
<comment type="similarity">
    <text evidence="2 11">Belongs to the mitochondrial carrier (TC 2.A.29) family.</text>
</comment>
<evidence type="ECO:0000256" key="6">
    <source>
        <dbReference type="ARBA" id="ARBA00022792"/>
    </source>
</evidence>
<evidence type="ECO:0000256" key="2">
    <source>
        <dbReference type="ARBA" id="ARBA00006375"/>
    </source>
</evidence>
<keyword evidence="5" id="KW-0677">Repeat</keyword>
<evidence type="ECO:0000256" key="8">
    <source>
        <dbReference type="ARBA" id="ARBA00023128"/>
    </source>
</evidence>
<protein>
    <submittedName>
        <fullName evidence="13">Mitochondrial carrier domain-containing protein</fullName>
    </submittedName>
</protein>
<dbReference type="EMBL" id="NESQ01000083">
    <property type="protein sequence ID" value="PUU79728.1"/>
    <property type="molecule type" value="Genomic_DNA"/>
</dbReference>
<evidence type="ECO:0000256" key="11">
    <source>
        <dbReference type="RuleBase" id="RU000488"/>
    </source>
</evidence>
<evidence type="ECO:0000256" key="10">
    <source>
        <dbReference type="PROSITE-ProRule" id="PRU00282"/>
    </source>
</evidence>
<dbReference type="Proteomes" id="UP000244722">
    <property type="component" value="Unassembled WGS sequence"/>
</dbReference>
<feature type="repeat" description="Solcar" evidence="10">
    <location>
        <begin position="154"/>
        <end position="256"/>
    </location>
</feature>
<dbReference type="SUPFAM" id="SSF103506">
    <property type="entry name" value="Mitochondrial carrier"/>
    <property type="match status" value="1"/>
</dbReference>
<dbReference type="GO" id="GO:0031966">
    <property type="term" value="C:mitochondrial membrane"/>
    <property type="evidence" value="ECO:0007669"/>
    <property type="project" value="UniProtKB-SubCell"/>
</dbReference>
<evidence type="ECO:0000313" key="14">
    <source>
        <dbReference type="Proteomes" id="UP000244722"/>
    </source>
</evidence>
<dbReference type="GO" id="GO:0022857">
    <property type="term" value="F:transmembrane transporter activity"/>
    <property type="evidence" value="ECO:0007669"/>
    <property type="project" value="TreeGrafter"/>
</dbReference>
<dbReference type="InterPro" id="IPR050567">
    <property type="entry name" value="Mitochondrial_Carrier"/>
</dbReference>
<evidence type="ECO:0000256" key="3">
    <source>
        <dbReference type="ARBA" id="ARBA00022448"/>
    </source>
</evidence>
<feature type="repeat" description="Solcar" evidence="10">
    <location>
        <begin position="48"/>
        <end position="130"/>
    </location>
</feature>
<keyword evidence="9 10" id="KW-0472">Membrane</keyword>